<name>A0AB34IGK9_PRYPA</name>
<dbReference type="AlphaFoldDB" id="A0AB34IGK9"/>
<gene>
    <name evidence="2" type="ORF">AB1Y20_013819</name>
</gene>
<keyword evidence="3" id="KW-1185">Reference proteome</keyword>
<dbReference type="GO" id="GO:0015074">
    <property type="term" value="P:DNA integration"/>
    <property type="evidence" value="ECO:0007669"/>
    <property type="project" value="InterPro"/>
</dbReference>
<dbReference type="Gene3D" id="1.10.443.10">
    <property type="entry name" value="Intergrase catalytic core"/>
    <property type="match status" value="1"/>
</dbReference>
<organism evidence="2 3">
    <name type="scientific">Prymnesium parvum</name>
    <name type="common">Toxic golden alga</name>
    <dbReference type="NCBI Taxonomy" id="97485"/>
    <lineage>
        <taxon>Eukaryota</taxon>
        <taxon>Haptista</taxon>
        <taxon>Haptophyta</taxon>
        <taxon>Prymnesiophyceae</taxon>
        <taxon>Prymnesiales</taxon>
        <taxon>Prymnesiaceae</taxon>
        <taxon>Prymnesium</taxon>
    </lineage>
</organism>
<evidence type="ECO:0008006" key="4">
    <source>
        <dbReference type="Google" id="ProtNLM"/>
    </source>
</evidence>
<dbReference type="GO" id="GO:0006310">
    <property type="term" value="P:DNA recombination"/>
    <property type="evidence" value="ECO:0007669"/>
    <property type="project" value="UniProtKB-KW"/>
</dbReference>
<dbReference type="SUPFAM" id="SSF56349">
    <property type="entry name" value="DNA breaking-rejoining enzymes"/>
    <property type="match status" value="1"/>
</dbReference>
<dbReference type="InterPro" id="IPR013762">
    <property type="entry name" value="Integrase-like_cat_sf"/>
</dbReference>
<dbReference type="Proteomes" id="UP001515480">
    <property type="component" value="Unassembled WGS sequence"/>
</dbReference>
<dbReference type="EMBL" id="JBGBPQ010000027">
    <property type="protein sequence ID" value="KAL1498494.1"/>
    <property type="molecule type" value="Genomic_DNA"/>
</dbReference>
<accession>A0AB34IGK9</accession>
<reference evidence="2 3" key="1">
    <citation type="journal article" date="2024" name="Science">
        <title>Giant polyketide synthase enzymes in the biosynthesis of giant marine polyether toxins.</title>
        <authorList>
            <person name="Fallon T.R."/>
            <person name="Shende V.V."/>
            <person name="Wierzbicki I.H."/>
            <person name="Pendleton A.L."/>
            <person name="Watervoot N.F."/>
            <person name="Auber R.P."/>
            <person name="Gonzalez D.J."/>
            <person name="Wisecaver J.H."/>
            <person name="Moore B.S."/>
        </authorList>
    </citation>
    <scope>NUCLEOTIDE SEQUENCE [LARGE SCALE GENOMIC DNA]</scope>
    <source>
        <strain evidence="2 3">12B1</strain>
    </source>
</reference>
<evidence type="ECO:0000256" key="1">
    <source>
        <dbReference type="ARBA" id="ARBA00023172"/>
    </source>
</evidence>
<evidence type="ECO:0000313" key="3">
    <source>
        <dbReference type="Proteomes" id="UP001515480"/>
    </source>
</evidence>
<proteinExistence type="predicted"/>
<protein>
    <recommendedName>
        <fullName evidence="4">Tyr recombinase domain-containing protein</fullName>
    </recommendedName>
</protein>
<dbReference type="InterPro" id="IPR011010">
    <property type="entry name" value="DNA_brk_join_enz"/>
</dbReference>
<dbReference type="GO" id="GO:0003677">
    <property type="term" value="F:DNA binding"/>
    <property type="evidence" value="ECO:0007669"/>
    <property type="project" value="InterPro"/>
</dbReference>
<sequence>MLRDVLTHCFGPNVARLYTWHSYRSGLATALHAAGVDDGMIMLICRWMSPESLHVYRRMGTAENERHTRRAMAANVDLIQSTNIPKVMGDQAAPAHRTH</sequence>
<comment type="caution">
    <text evidence="2">The sequence shown here is derived from an EMBL/GenBank/DDBJ whole genome shotgun (WGS) entry which is preliminary data.</text>
</comment>
<evidence type="ECO:0000313" key="2">
    <source>
        <dbReference type="EMBL" id="KAL1498494.1"/>
    </source>
</evidence>
<keyword evidence="1" id="KW-0233">DNA recombination</keyword>